<dbReference type="AlphaFoldDB" id="H7ENR2"/>
<dbReference type="eggNOG" id="COG4974">
    <property type="taxonomic scope" value="Bacteria"/>
</dbReference>
<keyword evidence="5 9" id="KW-0229">DNA integration</keyword>
<sequence>MAEGEIVGGTARQSPPLGSCVSEFLVYLEGVLVLSGNTIAAYRNDLSQFLGMPGFSGSLPVGSVSVEMLRQCIGVLSRMGRAASSINRFVASVRSLFAYCRRLGYITANPALELKSVKVPRRIPRFMTQAEVDKICAQPAECELLWEKRDTALFEMMYSSGCRIGELAGLSLPDVSSDYSQAVVTGKGRKDRLVFFGEDARKAMRAYIEDRKERFGIMSLQSVNAFFVNQRGERLSVRGIRYILDRYSGAEGTNHHVTPHSFRHTFATSLITNGADVRLVQELLGHSSISTTQRYTHISTEKMIELYNKAHPHGGDGSR</sequence>
<dbReference type="InterPro" id="IPR044068">
    <property type="entry name" value="CB"/>
</dbReference>
<feature type="active site" evidence="9">
    <location>
        <position position="260"/>
    </location>
</feature>
<feature type="active site" description="O-(3'-phospho-DNA)-tyrosine intermediate" evidence="9">
    <location>
        <position position="295"/>
    </location>
</feature>
<keyword evidence="6 9" id="KW-0238">DNA-binding</keyword>
<accession>H7ENR2</accession>
<gene>
    <name evidence="9" type="primary">xerC</name>
    <name evidence="12" type="ORF">TresaDRAFT_0018</name>
</gene>
<dbReference type="PANTHER" id="PTHR30349:SF77">
    <property type="entry name" value="TYROSINE RECOMBINASE XERC"/>
    <property type="match status" value="1"/>
</dbReference>
<evidence type="ECO:0000256" key="1">
    <source>
        <dbReference type="ARBA" id="ARBA00004496"/>
    </source>
</evidence>
<keyword evidence="8 9" id="KW-0131">Cell cycle</keyword>
<comment type="caution">
    <text evidence="12">The sequence shown here is derived from an EMBL/GenBank/DDBJ whole genome shotgun (WGS) entry which is preliminary data.</text>
</comment>
<dbReference type="PROSITE" id="PS51898">
    <property type="entry name" value="TYR_RECOMBINASE"/>
    <property type="match status" value="1"/>
</dbReference>
<keyword evidence="3 9" id="KW-0132">Cell division</keyword>
<feature type="active site" evidence="9">
    <location>
        <position position="187"/>
    </location>
</feature>
<dbReference type="GO" id="GO:0006313">
    <property type="term" value="P:DNA transposition"/>
    <property type="evidence" value="ECO:0007669"/>
    <property type="project" value="UniProtKB-UniRule"/>
</dbReference>
<dbReference type="InterPro" id="IPR011010">
    <property type="entry name" value="DNA_brk_join_enz"/>
</dbReference>
<organism evidence="12 13">
    <name type="scientific">Treponema saccharophilum DSM 2985</name>
    <dbReference type="NCBI Taxonomy" id="907348"/>
    <lineage>
        <taxon>Bacteria</taxon>
        <taxon>Pseudomonadati</taxon>
        <taxon>Spirochaetota</taxon>
        <taxon>Spirochaetia</taxon>
        <taxon>Spirochaetales</taxon>
        <taxon>Treponemataceae</taxon>
        <taxon>Treponema</taxon>
    </lineage>
</organism>
<dbReference type="Gene3D" id="1.10.443.10">
    <property type="entry name" value="Intergrase catalytic core"/>
    <property type="match status" value="1"/>
</dbReference>
<feature type="active site" evidence="9">
    <location>
        <position position="163"/>
    </location>
</feature>
<dbReference type="GO" id="GO:0007059">
    <property type="term" value="P:chromosome segregation"/>
    <property type="evidence" value="ECO:0007669"/>
    <property type="project" value="UniProtKB-UniRule"/>
</dbReference>
<dbReference type="InterPro" id="IPR050090">
    <property type="entry name" value="Tyrosine_recombinase_XerCD"/>
</dbReference>
<reference evidence="12 13" key="1">
    <citation type="submission" date="2011-09" db="EMBL/GenBank/DDBJ databases">
        <title>The draft genome of Treponema saccharophilum DSM 2985.</title>
        <authorList>
            <consortium name="US DOE Joint Genome Institute (JGI-PGF)"/>
            <person name="Lucas S."/>
            <person name="Copeland A."/>
            <person name="Lapidus A."/>
            <person name="Glavina del Rio T."/>
            <person name="Dalin E."/>
            <person name="Tice H."/>
            <person name="Bruce D."/>
            <person name="Goodwin L."/>
            <person name="Pitluck S."/>
            <person name="Peters L."/>
            <person name="Kyrpides N."/>
            <person name="Mavromatis K."/>
            <person name="Ivanova N."/>
            <person name="Markowitz V."/>
            <person name="Cheng J.-F."/>
            <person name="Hugenholtz P."/>
            <person name="Woyke T."/>
            <person name="Wu D."/>
            <person name="Gronow S."/>
            <person name="Wellnitz S."/>
            <person name="Brambilla E."/>
            <person name="Klenk H.-P."/>
            <person name="Eisen J.A."/>
        </authorList>
    </citation>
    <scope>NUCLEOTIDE SEQUENCE [LARGE SCALE GENOMIC DNA]</scope>
    <source>
        <strain evidence="12 13">DSM 2985</strain>
    </source>
</reference>
<evidence type="ECO:0000256" key="3">
    <source>
        <dbReference type="ARBA" id="ARBA00022618"/>
    </source>
</evidence>
<feature type="active site" evidence="9">
    <location>
        <position position="263"/>
    </location>
</feature>
<evidence type="ECO:0000259" key="10">
    <source>
        <dbReference type="PROSITE" id="PS51898"/>
    </source>
</evidence>
<dbReference type="RefSeq" id="WP_002706185.1">
    <property type="nucleotide sequence ID" value="NZ_AGRW01000054.1"/>
</dbReference>
<evidence type="ECO:0000313" key="12">
    <source>
        <dbReference type="EMBL" id="EIC00545.1"/>
    </source>
</evidence>
<comment type="function">
    <text evidence="9">Site-specific tyrosine recombinase, which acts by catalyzing the cutting and rejoining of the recombining DNA molecules. The XerC-XerD complex is essential to convert dimers of the bacterial chromosome into monomers to permit their segregation at cell division. It also contributes to the segregational stability of plasmids.</text>
</comment>
<dbReference type="GO" id="GO:0009037">
    <property type="term" value="F:tyrosine-based site-specific recombinase activity"/>
    <property type="evidence" value="ECO:0007669"/>
    <property type="project" value="UniProtKB-UniRule"/>
</dbReference>
<evidence type="ECO:0000256" key="9">
    <source>
        <dbReference type="HAMAP-Rule" id="MF_01808"/>
    </source>
</evidence>
<dbReference type="GO" id="GO:0005737">
    <property type="term" value="C:cytoplasm"/>
    <property type="evidence" value="ECO:0007669"/>
    <property type="project" value="UniProtKB-SubCell"/>
</dbReference>
<name>H7ENR2_9SPIR</name>
<dbReference type="InterPro" id="IPR010998">
    <property type="entry name" value="Integrase_recombinase_N"/>
</dbReference>
<feature type="active site" evidence="9">
    <location>
        <position position="286"/>
    </location>
</feature>
<evidence type="ECO:0000256" key="6">
    <source>
        <dbReference type="ARBA" id="ARBA00023125"/>
    </source>
</evidence>
<comment type="similarity">
    <text evidence="9">Belongs to the 'phage' integrase family. XerC subfamily.</text>
</comment>
<evidence type="ECO:0000256" key="8">
    <source>
        <dbReference type="ARBA" id="ARBA00023306"/>
    </source>
</evidence>
<keyword evidence="13" id="KW-1185">Reference proteome</keyword>
<evidence type="ECO:0000259" key="11">
    <source>
        <dbReference type="PROSITE" id="PS51900"/>
    </source>
</evidence>
<dbReference type="OrthoDB" id="341301at2"/>
<keyword evidence="2 9" id="KW-0963">Cytoplasm</keyword>
<dbReference type="GO" id="GO:0003677">
    <property type="term" value="F:DNA binding"/>
    <property type="evidence" value="ECO:0007669"/>
    <property type="project" value="UniProtKB-UniRule"/>
</dbReference>
<proteinExistence type="inferred from homology"/>
<evidence type="ECO:0000256" key="4">
    <source>
        <dbReference type="ARBA" id="ARBA00022829"/>
    </source>
</evidence>
<dbReference type="STRING" id="907348.TresaDRAFT_0018"/>
<dbReference type="GO" id="GO:0051301">
    <property type="term" value="P:cell division"/>
    <property type="evidence" value="ECO:0007669"/>
    <property type="project" value="UniProtKB-KW"/>
</dbReference>
<keyword evidence="4 9" id="KW-0159">Chromosome partition</keyword>
<dbReference type="Gene3D" id="1.10.150.130">
    <property type="match status" value="1"/>
</dbReference>
<evidence type="ECO:0000256" key="5">
    <source>
        <dbReference type="ARBA" id="ARBA00022908"/>
    </source>
</evidence>
<dbReference type="CDD" id="cd00798">
    <property type="entry name" value="INT_XerDC_C"/>
    <property type="match status" value="1"/>
</dbReference>
<dbReference type="Pfam" id="PF02899">
    <property type="entry name" value="Phage_int_SAM_1"/>
    <property type="match status" value="1"/>
</dbReference>
<dbReference type="EMBL" id="AGRW01000054">
    <property type="protein sequence ID" value="EIC00545.1"/>
    <property type="molecule type" value="Genomic_DNA"/>
</dbReference>
<dbReference type="Proteomes" id="UP000003571">
    <property type="component" value="Unassembled WGS sequence"/>
</dbReference>
<comment type="subunit">
    <text evidence="9">Forms a cyclic heterotetrameric complex composed of two molecules of XerC and two molecules of XerD.</text>
</comment>
<dbReference type="InterPro" id="IPR004107">
    <property type="entry name" value="Integrase_SAM-like_N"/>
</dbReference>
<evidence type="ECO:0000313" key="13">
    <source>
        <dbReference type="Proteomes" id="UP000003571"/>
    </source>
</evidence>
<dbReference type="InterPro" id="IPR002104">
    <property type="entry name" value="Integrase_catalytic"/>
</dbReference>
<dbReference type="PANTHER" id="PTHR30349">
    <property type="entry name" value="PHAGE INTEGRASE-RELATED"/>
    <property type="match status" value="1"/>
</dbReference>
<comment type="subcellular location">
    <subcellularLocation>
        <location evidence="1 9">Cytoplasm</location>
    </subcellularLocation>
</comment>
<protein>
    <recommendedName>
        <fullName evidence="9">Tyrosine recombinase XerC</fullName>
    </recommendedName>
</protein>
<dbReference type="Pfam" id="PF00589">
    <property type="entry name" value="Phage_integrase"/>
    <property type="match status" value="1"/>
</dbReference>
<keyword evidence="7 9" id="KW-0233">DNA recombination</keyword>
<dbReference type="PROSITE" id="PS51900">
    <property type="entry name" value="CB"/>
    <property type="match status" value="1"/>
</dbReference>
<feature type="domain" description="Tyr recombinase" evidence="10">
    <location>
        <begin position="122"/>
        <end position="308"/>
    </location>
</feature>
<dbReference type="PATRIC" id="fig|907348.3.peg.2591"/>
<dbReference type="InterPro" id="IPR023009">
    <property type="entry name" value="Tyrosine_recombinase_XerC/XerD"/>
</dbReference>
<evidence type="ECO:0000256" key="2">
    <source>
        <dbReference type="ARBA" id="ARBA00022490"/>
    </source>
</evidence>
<dbReference type="InterPro" id="IPR013762">
    <property type="entry name" value="Integrase-like_cat_sf"/>
</dbReference>
<evidence type="ECO:0000256" key="7">
    <source>
        <dbReference type="ARBA" id="ARBA00023172"/>
    </source>
</evidence>
<dbReference type="SUPFAM" id="SSF56349">
    <property type="entry name" value="DNA breaking-rejoining enzymes"/>
    <property type="match status" value="1"/>
</dbReference>
<dbReference type="HAMAP" id="MF_01808">
    <property type="entry name" value="Recomb_XerC_XerD"/>
    <property type="match status" value="1"/>
</dbReference>
<feature type="domain" description="Core-binding (CB)" evidence="11">
    <location>
        <begin position="15"/>
        <end position="101"/>
    </location>
</feature>